<feature type="region of interest" description="Disordered" evidence="2">
    <location>
        <begin position="173"/>
        <end position="208"/>
    </location>
</feature>
<dbReference type="VEuPathDB" id="FungiDB:H310_03792"/>
<dbReference type="AlphaFoldDB" id="A0A024UE76"/>
<keyword evidence="1" id="KW-0175">Coiled coil</keyword>
<name>A0A024UE76_9STRA</name>
<dbReference type="RefSeq" id="XP_008866017.1">
    <property type="nucleotide sequence ID" value="XM_008867795.1"/>
</dbReference>
<evidence type="ECO:0000256" key="1">
    <source>
        <dbReference type="SAM" id="Coils"/>
    </source>
</evidence>
<dbReference type="GeneID" id="20080842"/>
<feature type="compositionally biased region" description="Basic and acidic residues" evidence="2">
    <location>
        <begin position="177"/>
        <end position="189"/>
    </location>
</feature>
<dbReference type="OrthoDB" id="79492at2759"/>
<evidence type="ECO:0000313" key="3">
    <source>
        <dbReference type="EMBL" id="ETW04579.1"/>
    </source>
</evidence>
<feature type="coiled-coil region" evidence="1">
    <location>
        <begin position="16"/>
        <end position="50"/>
    </location>
</feature>
<dbReference type="EMBL" id="KI913957">
    <property type="protein sequence ID" value="ETW04579.1"/>
    <property type="molecule type" value="Genomic_DNA"/>
</dbReference>
<reference evidence="3" key="1">
    <citation type="submission" date="2013-12" db="EMBL/GenBank/DDBJ databases">
        <title>The Genome Sequence of Aphanomyces invadans NJM9701.</title>
        <authorList>
            <consortium name="The Broad Institute Genomics Platform"/>
            <person name="Russ C."/>
            <person name="Tyler B."/>
            <person name="van West P."/>
            <person name="Dieguez-Uribeondo J."/>
            <person name="Young S.K."/>
            <person name="Zeng Q."/>
            <person name="Gargeya S."/>
            <person name="Fitzgerald M."/>
            <person name="Abouelleil A."/>
            <person name="Alvarado L."/>
            <person name="Chapman S.B."/>
            <person name="Gainer-Dewar J."/>
            <person name="Goldberg J."/>
            <person name="Griggs A."/>
            <person name="Gujja S."/>
            <person name="Hansen M."/>
            <person name="Howarth C."/>
            <person name="Imamovic A."/>
            <person name="Ireland A."/>
            <person name="Larimer J."/>
            <person name="McCowan C."/>
            <person name="Murphy C."/>
            <person name="Pearson M."/>
            <person name="Poon T.W."/>
            <person name="Priest M."/>
            <person name="Roberts A."/>
            <person name="Saif S."/>
            <person name="Shea T."/>
            <person name="Sykes S."/>
            <person name="Wortman J."/>
            <person name="Nusbaum C."/>
            <person name="Birren B."/>
        </authorList>
    </citation>
    <scope>NUCLEOTIDE SEQUENCE [LARGE SCALE GENOMIC DNA]</scope>
    <source>
        <strain evidence="3">NJM9701</strain>
    </source>
</reference>
<accession>A0A024UE76</accession>
<sequence>MTSEKDHAIDALKAGMVKLRAEIALQNEAMKQLKCANQQLQHKLKQSEKDFHAVVAALCERDRGVGFTKRSEVKHDVLHNLLVKNKHAEQVAECLRKELDTVKFNAKTLRLQELQVECCEHFSEIVFLREKVATLLNSTQWSSSVEHDDRDPTGCRRAASFYVATSPAIELSNNTRNLHDSRPSVDKLKPSGSSSNDGDSKGDTAQTS</sequence>
<gene>
    <name evidence="3" type="ORF">H310_03792</name>
</gene>
<proteinExistence type="predicted"/>
<organism evidence="3">
    <name type="scientific">Aphanomyces invadans</name>
    <dbReference type="NCBI Taxonomy" id="157072"/>
    <lineage>
        <taxon>Eukaryota</taxon>
        <taxon>Sar</taxon>
        <taxon>Stramenopiles</taxon>
        <taxon>Oomycota</taxon>
        <taxon>Saprolegniomycetes</taxon>
        <taxon>Saprolegniales</taxon>
        <taxon>Verrucalvaceae</taxon>
        <taxon>Aphanomyces</taxon>
    </lineage>
</organism>
<protein>
    <submittedName>
        <fullName evidence="3">Uncharacterized protein</fullName>
    </submittedName>
</protein>
<evidence type="ECO:0000256" key="2">
    <source>
        <dbReference type="SAM" id="MobiDB-lite"/>
    </source>
</evidence>